<dbReference type="Pfam" id="PF23256">
    <property type="entry name" value="CHX17_2nd"/>
    <property type="match status" value="1"/>
</dbReference>
<dbReference type="InterPro" id="IPR057290">
    <property type="entry name" value="CHX17_C"/>
</dbReference>
<dbReference type="InterPro" id="IPR006153">
    <property type="entry name" value="Cation/H_exchanger_TM"/>
</dbReference>
<dbReference type="EMBL" id="BDDD01000079">
    <property type="protein sequence ID" value="GAV58670.1"/>
    <property type="molecule type" value="Genomic_DNA"/>
</dbReference>
<reference evidence="17" key="1">
    <citation type="submission" date="2016-04" db="EMBL/GenBank/DDBJ databases">
        <title>Cephalotus genome sequencing.</title>
        <authorList>
            <person name="Fukushima K."/>
            <person name="Hasebe M."/>
            <person name="Fang X."/>
        </authorList>
    </citation>
    <scope>NUCLEOTIDE SEQUENCE [LARGE SCALE GENOMIC DNA]</scope>
    <source>
        <strain evidence="17">cv. St1</strain>
    </source>
</reference>
<evidence type="ECO:0000256" key="8">
    <source>
        <dbReference type="ARBA" id="ARBA00023065"/>
    </source>
</evidence>
<dbReference type="GO" id="GO:0006885">
    <property type="term" value="P:regulation of pH"/>
    <property type="evidence" value="ECO:0007669"/>
    <property type="project" value="TreeGrafter"/>
</dbReference>
<feature type="domain" description="Cation/H(+) antiporter C-terminal" evidence="15">
    <location>
        <begin position="658"/>
        <end position="799"/>
    </location>
</feature>
<keyword evidence="2" id="KW-0813">Transport</keyword>
<feature type="domain" description="Cation/H+ exchanger transmembrane" evidence="13">
    <location>
        <begin position="74"/>
        <end position="455"/>
    </location>
</feature>
<dbReference type="Pfam" id="PF23259">
    <property type="entry name" value="CHX17_C"/>
    <property type="match status" value="1"/>
</dbReference>
<keyword evidence="4" id="KW-0633">Potassium transport</keyword>
<keyword evidence="8" id="KW-0406">Ion transport</keyword>
<dbReference type="GO" id="GO:0015297">
    <property type="term" value="F:antiporter activity"/>
    <property type="evidence" value="ECO:0007669"/>
    <property type="project" value="UniProtKB-KW"/>
</dbReference>
<feature type="transmembrane region" description="Helical" evidence="12">
    <location>
        <begin position="370"/>
        <end position="389"/>
    </location>
</feature>
<feature type="transmembrane region" description="Helical" evidence="12">
    <location>
        <begin position="296"/>
        <end position="325"/>
    </location>
</feature>
<feature type="transmembrane region" description="Helical" evidence="12">
    <location>
        <begin position="442"/>
        <end position="462"/>
    </location>
</feature>
<feature type="transmembrane region" description="Helical" evidence="12">
    <location>
        <begin position="129"/>
        <end position="147"/>
    </location>
</feature>
<keyword evidence="3" id="KW-0050">Antiport</keyword>
<comment type="similarity">
    <text evidence="10">Belongs to the monovalent cation:proton antiporter 2 (CPA2) transporter (TC 2.A.37) family. CHX (TC 2.A.37.4) subfamily.</text>
</comment>
<protein>
    <submittedName>
        <fullName evidence="16">Na_H_Exchanger domain-containing protein</fullName>
    </submittedName>
</protein>
<dbReference type="PANTHER" id="PTHR32468:SF109">
    <property type="entry name" value="CATION_H(+) ANTIPORTER 24-RELATED"/>
    <property type="match status" value="1"/>
</dbReference>
<feature type="transmembrane region" description="Helical" evidence="12">
    <location>
        <begin position="345"/>
        <end position="363"/>
    </location>
</feature>
<organism evidence="16 17">
    <name type="scientific">Cephalotus follicularis</name>
    <name type="common">Albany pitcher plant</name>
    <dbReference type="NCBI Taxonomy" id="3775"/>
    <lineage>
        <taxon>Eukaryota</taxon>
        <taxon>Viridiplantae</taxon>
        <taxon>Streptophyta</taxon>
        <taxon>Embryophyta</taxon>
        <taxon>Tracheophyta</taxon>
        <taxon>Spermatophyta</taxon>
        <taxon>Magnoliopsida</taxon>
        <taxon>eudicotyledons</taxon>
        <taxon>Gunneridae</taxon>
        <taxon>Pentapetalae</taxon>
        <taxon>rosids</taxon>
        <taxon>fabids</taxon>
        <taxon>Oxalidales</taxon>
        <taxon>Cephalotaceae</taxon>
        <taxon>Cephalotus</taxon>
    </lineage>
</organism>
<comment type="function">
    <text evidence="11">May operate as a cation/H(+) antiporter.</text>
</comment>
<evidence type="ECO:0000259" key="15">
    <source>
        <dbReference type="Pfam" id="PF23259"/>
    </source>
</evidence>
<comment type="caution">
    <text evidence="16">The sequence shown here is derived from an EMBL/GenBank/DDBJ whole genome shotgun (WGS) entry which is preliminary data.</text>
</comment>
<dbReference type="STRING" id="3775.A0A1Q3ASP2"/>
<feature type="domain" description="Cation/H(+) antiporter central" evidence="14">
    <location>
        <begin position="518"/>
        <end position="639"/>
    </location>
</feature>
<evidence type="ECO:0000259" key="13">
    <source>
        <dbReference type="Pfam" id="PF00999"/>
    </source>
</evidence>
<dbReference type="GO" id="GO:0016020">
    <property type="term" value="C:membrane"/>
    <property type="evidence" value="ECO:0007669"/>
    <property type="project" value="UniProtKB-SubCell"/>
</dbReference>
<sequence length="820" mass="90588">MVRFFPVYQSLELDGPHAYHEGHKATVHVDAGGASLFPSICRKLHSPLPFGIFYRHDNLDHTFAVILLEIIFVILITRIIRFILKPLKQPRIVSEILGGIFIGPSLLGQNKKFAQRVLQDNATFVVRNLGIMGFMLFVFITGVKMDISLVKKSGKKHYYTALIGVAFPMVTSSVVGLLLRNSMDKDLSRLSSIGAVASDVALPAFHVIYPILKELNLLSSEVGRMALSTSIISDAVGVSAILAFEAAKQGEGTASDALWYLCSTLILGTFVVTVVKRGMTWIIDKTPEGKPVDQSYVVAILLGVFVMGFLTDMFGIAIINGPLWLGLIILDGPPLGSTLVDKSETIIMDVIMPFTYAMLGLYTDVYSMSALGWSTLAPLFAMAVSGYVSKLIGTFVTAAIFETPFRDCLTLSLIMSLRGQMEFIIILHWLDKRIISIPGFTLMVLLTTAITAICTPLISTLYDPTRPYMVTKRRTLQHTPPNTKLRIVLCFHDQQSIAGLINLLEVSNPTLTNPFKVYVLRLIELIGRAAPVFVDHKKEEENSRYRMQDTIQNALQLYEETRGECVKIHAFTAVAPKRTMYQDICELALLNKAALIILPFSEEVHGVTEPALQGMQTVNSDVLTHAPCSVGVLVDKSSGYRNPIVGDSFRGTFHNFMLLFLGGADSREALAFADRMVGNQDVSLTVLRFLSHNYVGDDEMEKKLDDGVVTWFWVKNEANERVIYREVVVKSGEETVSAIQAVNDDSYDLWITGRKEGINQVLLEGLENWSEKLELGIIGDYVASGDFSSTASVLVIQQQVLRGHGAPVASHGNFFHGLFS</sequence>
<keyword evidence="9 12" id="KW-0472">Membrane</keyword>
<dbReference type="GO" id="GO:1902600">
    <property type="term" value="P:proton transmembrane transport"/>
    <property type="evidence" value="ECO:0007669"/>
    <property type="project" value="InterPro"/>
</dbReference>
<evidence type="ECO:0000256" key="11">
    <source>
        <dbReference type="ARBA" id="ARBA00054890"/>
    </source>
</evidence>
<keyword evidence="6" id="KW-0630">Potassium</keyword>
<dbReference type="PANTHER" id="PTHR32468">
    <property type="entry name" value="CATION/H + ANTIPORTER"/>
    <property type="match status" value="1"/>
</dbReference>
<evidence type="ECO:0000313" key="17">
    <source>
        <dbReference type="Proteomes" id="UP000187406"/>
    </source>
</evidence>
<dbReference type="GO" id="GO:0006813">
    <property type="term" value="P:potassium ion transport"/>
    <property type="evidence" value="ECO:0007669"/>
    <property type="project" value="UniProtKB-KW"/>
</dbReference>
<evidence type="ECO:0000256" key="2">
    <source>
        <dbReference type="ARBA" id="ARBA00022448"/>
    </source>
</evidence>
<dbReference type="Proteomes" id="UP000187406">
    <property type="component" value="Unassembled WGS sequence"/>
</dbReference>
<accession>A0A1Q3ASP2</accession>
<feature type="transmembrane region" description="Helical" evidence="12">
    <location>
        <begin position="409"/>
        <end position="430"/>
    </location>
</feature>
<feature type="transmembrane region" description="Helical" evidence="12">
    <location>
        <begin position="191"/>
        <end position="212"/>
    </location>
</feature>
<dbReference type="OrthoDB" id="1861329at2759"/>
<comment type="subcellular location">
    <subcellularLocation>
        <location evidence="1">Membrane</location>
        <topology evidence="1">Multi-pass membrane protein</topology>
    </subcellularLocation>
</comment>
<dbReference type="GO" id="GO:0012505">
    <property type="term" value="C:endomembrane system"/>
    <property type="evidence" value="ECO:0007669"/>
    <property type="project" value="TreeGrafter"/>
</dbReference>
<evidence type="ECO:0000256" key="3">
    <source>
        <dbReference type="ARBA" id="ARBA00022449"/>
    </source>
</evidence>
<dbReference type="Pfam" id="PF00999">
    <property type="entry name" value="Na_H_Exchanger"/>
    <property type="match status" value="1"/>
</dbReference>
<dbReference type="InParanoid" id="A0A1Q3ASP2"/>
<keyword evidence="7 12" id="KW-1133">Transmembrane helix</keyword>
<evidence type="ECO:0000256" key="9">
    <source>
        <dbReference type="ARBA" id="ARBA00023136"/>
    </source>
</evidence>
<feature type="transmembrane region" description="Helical" evidence="12">
    <location>
        <begin position="159"/>
        <end position="179"/>
    </location>
</feature>
<gene>
    <name evidence="16" type="ORF">CFOL_v3_02203</name>
</gene>
<proteinExistence type="inferred from homology"/>
<keyword evidence="5 12" id="KW-0812">Transmembrane</keyword>
<dbReference type="FunFam" id="1.20.1530.20:FF:000022">
    <property type="entry name" value="Cation/H(+) antiporter 24"/>
    <property type="match status" value="1"/>
</dbReference>
<feature type="transmembrane region" description="Helical" evidence="12">
    <location>
        <begin position="257"/>
        <end position="275"/>
    </location>
</feature>
<evidence type="ECO:0000256" key="5">
    <source>
        <dbReference type="ARBA" id="ARBA00022692"/>
    </source>
</evidence>
<dbReference type="Gene3D" id="3.40.50.12370">
    <property type="match status" value="1"/>
</dbReference>
<evidence type="ECO:0000313" key="16">
    <source>
        <dbReference type="EMBL" id="GAV58670.1"/>
    </source>
</evidence>
<dbReference type="InterPro" id="IPR050794">
    <property type="entry name" value="CPA2_transporter"/>
</dbReference>
<evidence type="ECO:0000256" key="1">
    <source>
        <dbReference type="ARBA" id="ARBA00004141"/>
    </source>
</evidence>
<keyword evidence="17" id="KW-1185">Reference proteome</keyword>
<evidence type="ECO:0000256" key="12">
    <source>
        <dbReference type="SAM" id="Phobius"/>
    </source>
</evidence>
<evidence type="ECO:0000256" key="4">
    <source>
        <dbReference type="ARBA" id="ARBA00022538"/>
    </source>
</evidence>
<dbReference type="InterPro" id="IPR057291">
    <property type="entry name" value="CHX17_2nd"/>
</dbReference>
<evidence type="ECO:0000259" key="14">
    <source>
        <dbReference type="Pfam" id="PF23256"/>
    </source>
</evidence>
<evidence type="ECO:0000256" key="10">
    <source>
        <dbReference type="ARBA" id="ARBA00038341"/>
    </source>
</evidence>
<dbReference type="AlphaFoldDB" id="A0A1Q3ASP2"/>
<dbReference type="InterPro" id="IPR038770">
    <property type="entry name" value="Na+/solute_symporter_sf"/>
</dbReference>
<dbReference type="Gene3D" id="1.20.1530.20">
    <property type="match status" value="1"/>
</dbReference>
<evidence type="ECO:0000256" key="6">
    <source>
        <dbReference type="ARBA" id="ARBA00022958"/>
    </source>
</evidence>
<evidence type="ECO:0000256" key="7">
    <source>
        <dbReference type="ARBA" id="ARBA00022989"/>
    </source>
</evidence>
<feature type="transmembrane region" description="Helical" evidence="12">
    <location>
        <begin position="62"/>
        <end position="80"/>
    </location>
</feature>
<name>A0A1Q3ASP2_CEPFO</name>